<reference evidence="4" key="1">
    <citation type="submission" date="2018-06" db="EMBL/GenBank/DDBJ databases">
        <authorList>
            <person name="Zhirakovskaya E."/>
        </authorList>
    </citation>
    <scope>NUCLEOTIDE SEQUENCE</scope>
</reference>
<dbReference type="Pfam" id="PF00412">
    <property type="entry name" value="LIM"/>
    <property type="match status" value="1"/>
</dbReference>
<keyword evidence="2" id="KW-0862">Zinc</keyword>
<feature type="domain" description="LIM zinc-binding" evidence="3">
    <location>
        <begin position="27"/>
        <end position="85"/>
    </location>
</feature>
<protein>
    <recommendedName>
        <fullName evidence="3">LIM zinc-binding domain-containing protein</fullName>
    </recommendedName>
</protein>
<evidence type="ECO:0000313" key="4">
    <source>
        <dbReference type="EMBL" id="VAX26647.1"/>
    </source>
</evidence>
<name>A0A3B1DDB5_9ZZZZ</name>
<organism evidence="4">
    <name type="scientific">hydrothermal vent metagenome</name>
    <dbReference type="NCBI Taxonomy" id="652676"/>
    <lineage>
        <taxon>unclassified sequences</taxon>
        <taxon>metagenomes</taxon>
        <taxon>ecological metagenomes</taxon>
    </lineage>
</organism>
<evidence type="ECO:0000256" key="1">
    <source>
        <dbReference type="ARBA" id="ARBA00022723"/>
    </source>
</evidence>
<dbReference type="GO" id="GO:0046872">
    <property type="term" value="F:metal ion binding"/>
    <property type="evidence" value="ECO:0007669"/>
    <property type="project" value="UniProtKB-KW"/>
</dbReference>
<gene>
    <name evidence="4" type="ORF">MNBD_IGNAVI01-117</name>
</gene>
<dbReference type="PROSITE" id="PS00478">
    <property type="entry name" value="LIM_DOMAIN_1"/>
    <property type="match status" value="1"/>
</dbReference>
<sequence>MKLSQIIQILVFFTLLVQLSNINAQEVKCKACNKVIEGKYIVVDGNAYHPNHFVCAKCNKPIKGNYYKKDGKYFDEQCYANSVAPKCSVCDKPLTGKYLTDFYGIKYHAYHEKELHRCDNCNRLISQNTTKGGVQYSDGRYICNICRKKAVTTEAEYQRSLKKIIASLKNYGLNISLNNVEVDAVDRNELKRVSDKNYSNSARGYCLTTVMKTNYRSTTKITKSHKIFVLNQIPAKYIEATLAHELMHVWINENIDHKLSKQLEEGACNFISYTYLKSDYSEDAQNIIKQMKDDHDPIYGEGFRKVYNNFKGKYLSELLNYLKRHKSL</sequence>
<evidence type="ECO:0000259" key="3">
    <source>
        <dbReference type="PROSITE" id="PS50023"/>
    </source>
</evidence>
<dbReference type="InterPro" id="IPR022087">
    <property type="entry name" value="DA1-like_dom"/>
</dbReference>
<dbReference type="AlphaFoldDB" id="A0A3B1DDB5"/>
<dbReference type="EMBL" id="UOGD01000352">
    <property type="protein sequence ID" value="VAX26647.1"/>
    <property type="molecule type" value="Genomic_DNA"/>
</dbReference>
<evidence type="ECO:0000256" key="2">
    <source>
        <dbReference type="ARBA" id="ARBA00022833"/>
    </source>
</evidence>
<proteinExistence type="predicted"/>
<dbReference type="InterPro" id="IPR045218">
    <property type="entry name" value="DA1-like"/>
</dbReference>
<keyword evidence="1" id="KW-0479">Metal-binding</keyword>
<dbReference type="PANTHER" id="PTHR24209">
    <property type="entry name" value="PROTEIN DA1-RELATED 2"/>
    <property type="match status" value="1"/>
</dbReference>
<dbReference type="PANTHER" id="PTHR24209:SF7">
    <property type="entry name" value="PROTEIN DA1-RELATED 2"/>
    <property type="match status" value="1"/>
</dbReference>
<dbReference type="Pfam" id="PF12315">
    <property type="entry name" value="DA1-like"/>
    <property type="match status" value="1"/>
</dbReference>
<dbReference type="InterPro" id="IPR001781">
    <property type="entry name" value="Znf_LIM"/>
</dbReference>
<dbReference type="PROSITE" id="PS50023">
    <property type="entry name" value="LIM_DOMAIN_2"/>
    <property type="match status" value="1"/>
</dbReference>
<dbReference type="SMART" id="SM00132">
    <property type="entry name" value="LIM"/>
    <property type="match status" value="2"/>
</dbReference>
<dbReference type="SUPFAM" id="SSF57716">
    <property type="entry name" value="Glucocorticoid receptor-like (DNA-binding domain)"/>
    <property type="match status" value="2"/>
</dbReference>
<dbReference type="Gene3D" id="2.10.110.10">
    <property type="entry name" value="Cysteine Rich Protein"/>
    <property type="match status" value="2"/>
</dbReference>
<accession>A0A3B1DDB5</accession>
<dbReference type="CDD" id="cd08368">
    <property type="entry name" value="LIM"/>
    <property type="match status" value="1"/>
</dbReference>